<keyword evidence="5" id="KW-0067">ATP-binding</keyword>
<dbReference type="SUPFAM" id="SSF53613">
    <property type="entry name" value="Ribokinase-like"/>
    <property type="match status" value="1"/>
</dbReference>
<evidence type="ECO:0000256" key="3">
    <source>
        <dbReference type="ARBA" id="ARBA00022741"/>
    </source>
</evidence>
<keyword evidence="2" id="KW-0808">Transferase</keyword>
<dbReference type="InterPro" id="IPR011611">
    <property type="entry name" value="PfkB_dom"/>
</dbReference>
<accession>A0A1X9LV10</accession>
<dbReference type="GO" id="GO:0005524">
    <property type="term" value="F:ATP binding"/>
    <property type="evidence" value="ECO:0007669"/>
    <property type="project" value="UniProtKB-KW"/>
</dbReference>
<protein>
    <recommendedName>
        <fullName evidence="6">Carbohydrate kinase PfkB domain-containing protein</fullName>
    </recommendedName>
</protein>
<evidence type="ECO:0000256" key="4">
    <source>
        <dbReference type="ARBA" id="ARBA00022777"/>
    </source>
</evidence>
<dbReference type="InterPro" id="IPR002173">
    <property type="entry name" value="Carboh/pur_kinase_PfkB_CS"/>
</dbReference>
<gene>
    <name evidence="7" type="ORF">B5808_01555</name>
</gene>
<sequence length="302" mass="30945">MDVVVGPDGSHAHPGGSPANIAYGLARLGHEVSLLTALADDDFGRALAEHLEGAGVEVLDASWSAERTSTATATIGGDGAARYDFDVSWSIPDGAVVPPASILHSGSIAAFLEPGASAVEALFAAERARSLLSLDPNIRPALVGDHADALARFERLAGLADVVKLSDEDADWLYPGLSVEDAAHRIRDLGPLCVAVTRGAEGALLVSASALVSVPGRKVEVADTIGAGDSFMSALLHVIAAELDASTTDTPDARLDVDAWRAAEAFDERMLARLGDVAVRCAAITCSRPGANPPTAAELAAS</sequence>
<dbReference type="CDD" id="cd01167">
    <property type="entry name" value="bac_FRK"/>
    <property type="match status" value="1"/>
</dbReference>
<dbReference type="STRING" id="1619308.B5808_01555"/>
<dbReference type="Gene3D" id="3.40.1190.20">
    <property type="match status" value="1"/>
</dbReference>
<dbReference type="EMBL" id="CP020715">
    <property type="protein sequence ID" value="ARJ07129.1"/>
    <property type="molecule type" value="Genomic_DNA"/>
</dbReference>
<evidence type="ECO:0000256" key="1">
    <source>
        <dbReference type="ARBA" id="ARBA00010688"/>
    </source>
</evidence>
<dbReference type="PANTHER" id="PTHR43085">
    <property type="entry name" value="HEXOKINASE FAMILY MEMBER"/>
    <property type="match status" value="1"/>
</dbReference>
<dbReference type="KEGG" id="cphy:B5808_01555"/>
<feature type="domain" description="Carbohydrate kinase PfkB" evidence="6">
    <location>
        <begin position="12"/>
        <end position="294"/>
    </location>
</feature>
<evidence type="ECO:0000256" key="2">
    <source>
        <dbReference type="ARBA" id="ARBA00022679"/>
    </source>
</evidence>
<organism evidence="7 8">
    <name type="scientific">Cnuibacter physcomitrellae</name>
    <dbReference type="NCBI Taxonomy" id="1619308"/>
    <lineage>
        <taxon>Bacteria</taxon>
        <taxon>Bacillati</taxon>
        <taxon>Actinomycetota</taxon>
        <taxon>Actinomycetes</taxon>
        <taxon>Micrococcales</taxon>
        <taxon>Microbacteriaceae</taxon>
        <taxon>Cnuibacter</taxon>
    </lineage>
</organism>
<dbReference type="Proteomes" id="UP000192775">
    <property type="component" value="Chromosome"/>
</dbReference>
<dbReference type="PROSITE" id="PS00584">
    <property type="entry name" value="PFKB_KINASES_2"/>
    <property type="match status" value="1"/>
</dbReference>
<dbReference type="Pfam" id="PF00294">
    <property type="entry name" value="PfkB"/>
    <property type="match status" value="1"/>
</dbReference>
<dbReference type="AlphaFoldDB" id="A0A1X9LV10"/>
<dbReference type="GO" id="GO:0016301">
    <property type="term" value="F:kinase activity"/>
    <property type="evidence" value="ECO:0007669"/>
    <property type="project" value="UniProtKB-KW"/>
</dbReference>
<dbReference type="PANTHER" id="PTHR43085:SF1">
    <property type="entry name" value="PSEUDOURIDINE KINASE-RELATED"/>
    <property type="match status" value="1"/>
</dbReference>
<evidence type="ECO:0000313" key="7">
    <source>
        <dbReference type="EMBL" id="ARJ07129.1"/>
    </source>
</evidence>
<reference evidence="7 8" key="1">
    <citation type="submission" date="2017-04" db="EMBL/GenBank/DDBJ databases">
        <authorList>
            <person name="Afonso C.L."/>
            <person name="Miller P.J."/>
            <person name="Scott M.A."/>
            <person name="Spackman E."/>
            <person name="Goraichik I."/>
            <person name="Dimitrov K.M."/>
            <person name="Suarez D.L."/>
            <person name="Swayne D.E."/>
        </authorList>
    </citation>
    <scope>NUCLEOTIDE SEQUENCE [LARGE SCALE GENOMIC DNA]</scope>
    <source>
        <strain evidence="8">XA(T)</strain>
    </source>
</reference>
<proteinExistence type="inferred from homology"/>
<evidence type="ECO:0000259" key="6">
    <source>
        <dbReference type="Pfam" id="PF00294"/>
    </source>
</evidence>
<name>A0A1X9LV10_9MICO</name>
<dbReference type="InterPro" id="IPR029056">
    <property type="entry name" value="Ribokinase-like"/>
</dbReference>
<keyword evidence="3" id="KW-0547">Nucleotide-binding</keyword>
<dbReference type="InterPro" id="IPR050306">
    <property type="entry name" value="PfkB_Carbo_kinase"/>
</dbReference>
<evidence type="ECO:0000256" key="5">
    <source>
        <dbReference type="ARBA" id="ARBA00022840"/>
    </source>
</evidence>
<keyword evidence="8" id="KW-1185">Reference proteome</keyword>
<keyword evidence="4" id="KW-0418">Kinase</keyword>
<evidence type="ECO:0000313" key="8">
    <source>
        <dbReference type="Proteomes" id="UP000192775"/>
    </source>
</evidence>
<comment type="similarity">
    <text evidence="1">Belongs to the carbohydrate kinase PfkB family.</text>
</comment>